<dbReference type="Proteomes" id="UP001337655">
    <property type="component" value="Unassembled WGS sequence"/>
</dbReference>
<evidence type="ECO:0000313" key="9">
    <source>
        <dbReference type="EMBL" id="KAK5170301.1"/>
    </source>
</evidence>
<dbReference type="GeneID" id="89926232"/>
<evidence type="ECO:0000256" key="5">
    <source>
        <dbReference type="ARBA" id="ARBA00022989"/>
    </source>
</evidence>
<accession>A0AAV9PAG6</accession>
<feature type="transmembrane region" description="Helical" evidence="8">
    <location>
        <begin position="21"/>
        <end position="38"/>
    </location>
</feature>
<evidence type="ECO:0000256" key="7">
    <source>
        <dbReference type="SAM" id="MobiDB-lite"/>
    </source>
</evidence>
<keyword evidence="6 8" id="KW-0472">Membrane</keyword>
<evidence type="ECO:0000256" key="3">
    <source>
        <dbReference type="ARBA" id="ARBA00022692"/>
    </source>
</evidence>
<dbReference type="RefSeq" id="XP_064659499.1">
    <property type="nucleotide sequence ID" value="XM_064802138.1"/>
</dbReference>
<dbReference type="InterPro" id="IPR008506">
    <property type="entry name" value="SND2/TMEM208"/>
</dbReference>
<dbReference type="EMBL" id="JAVRRT010000007">
    <property type="protein sequence ID" value="KAK5170301.1"/>
    <property type="molecule type" value="Genomic_DNA"/>
</dbReference>
<keyword evidence="10" id="KW-1185">Reference proteome</keyword>
<proteinExistence type="inferred from homology"/>
<comment type="caution">
    <text evidence="9">The sequence shown here is derived from an EMBL/GenBank/DDBJ whole genome shotgun (WGS) entry which is preliminary data.</text>
</comment>
<organism evidence="9 10">
    <name type="scientific">Saxophila tyrrhenica</name>
    <dbReference type="NCBI Taxonomy" id="1690608"/>
    <lineage>
        <taxon>Eukaryota</taxon>
        <taxon>Fungi</taxon>
        <taxon>Dikarya</taxon>
        <taxon>Ascomycota</taxon>
        <taxon>Pezizomycotina</taxon>
        <taxon>Dothideomycetes</taxon>
        <taxon>Dothideomycetidae</taxon>
        <taxon>Mycosphaerellales</taxon>
        <taxon>Extremaceae</taxon>
        <taxon>Saxophila</taxon>
    </lineage>
</organism>
<evidence type="ECO:0000256" key="1">
    <source>
        <dbReference type="ARBA" id="ARBA00004477"/>
    </source>
</evidence>
<feature type="compositionally biased region" description="Basic and acidic residues" evidence="7">
    <location>
        <begin position="155"/>
        <end position="169"/>
    </location>
</feature>
<dbReference type="GO" id="GO:0006624">
    <property type="term" value="P:vacuolar protein processing"/>
    <property type="evidence" value="ECO:0007669"/>
    <property type="project" value="TreeGrafter"/>
</dbReference>
<dbReference type="PANTHER" id="PTHR13505:SF7">
    <property type="entry name" value="TRANSMEMBRANE PROTEIN 208"/>
    <property type="match status" value="1"/>
</dbReference>
<evidence type="ECO:0000256" key="6">
    <source>
        <dbReference type="ARBA" id="ARBA00023136"/>
    </source>
</evidence>
<reference evidence="9 10" key="1">
    <citation type="submission" date="2023-08" db="EMBL/GenBank/DDBJ databases">
        <title>Black Yeasts Isolated from many extreme environments.</title>
        <authorList>
            <person name="Coleine C."/>
            <person name="Stajich J.E."/>
            <person name="Selbmann L."/>
        </authorList>
    </citation>
    <scope>NUCLEOTIDE SEQUENCE [LARGE SCALE GENOMIC DNA]</scope>
    <source>
        <strain evidence="9 10">CCFEE 5935</strain>
    </source>
</reference>
<protein>
    <submittedName>
        <fullName evidence="9">Uncharacterized protein</fullName>
    </submittedName>
</protein>
<name>A0AAV9PAG6_9PEZI</name>
<comment type="subcellular location">
    <subcellularLocation>
        <location evidence="1">Endoplasmic reticulum membrane</location>
        <topology evidence="1">Multi-pass membrane protein</topology>
    </subcellularLocation>
</comment>
<evidence type="ECO:0000256" key="8">
    <source>
        <dbReference type="SAM" id="Phobius"/>
    </source>
</evidence>
<sequence>MAQKSQKTLATRNASTLNRTHLLSLAIHAFFHILRLVFRNRPSLLPYILLSAPSIIIEAYFERLSRPTYTTSEPRTLKRAGEDLQAPGLTEWMWDLLYWTWGCVVLVAVIGDRGWWAWVVVPGYSVWLAYGTLMGVKGGMGGLMGGAGAGDEEGKEGQSKRQAKMEKRGGQKTVYR</sequence>
<evidence type="ECO:0000256" key="2">
    <source>
        <dbReference type="ARBA" id="ARBA00009950"/>
    </source>
</evidence>
<dbReference type="Pfam" id="PF05620">
    <property type="entry name" value="TMEM208_SND2"/>
    <property type="match status" value="1"/>
</dbReference>
<dbReference type="AlphaFoldDB" id="A0AAV9PAG6"/>
<gene>
    <name evidence="9" type="ORF">LTR77_004888</name>
</gene>
<feature type="transmembrane region" description="Helical" evidence="8">
    <location>
        <begin position="116"/>
        <end position="136"/>
    </location>
</feature>
<keyword evidence="4" id="KW-0256">Endoplasmic reticulum</keyword>
<dbReference type="GO" id="GO:0005789">
    <property type="term" value="C:endoplasmic reticulum membrane"/>
    <property type="evidence" value="ECO:0007669"/>
    <property type="project" value="UniProtKB-SubCell"/>
</dbReference>
<keyword evidence="3 8" id="KW-0812">Transmembrane</keyword>
<feature type="region of interest" description="Disordered" evidence="7">
    <location>
        <begin position="147"/>
        <end position="176"/>
    </location>
</feature>
<feature type="transmembrane region" description="Helical" evidence="8">
    <location>
        <begin position="92"/>
        <end position="110"/>
    </location>
</feature>
<evidence type="ECO:0000256" key="4">
    <source>
        <dbReference type="ARBA" id="ARBA00022824"/>
    </source>
</evidence>
<comment type="similarity">
    <text evidence="2">Belongs to the TMEM208 family.</text>
</comment>
<keyword evidence="5 8" id="KW-1133">Transmembrane helix</keyword>
<dbReference type="PANTHER" id="PTHR13505">
    <property type="entry name" value="TRANSMEMBRANE PROTEIN 208"/>
    <property type="match status" value="1"/>
</dbReference>
<evidence type="ECO:0000313" key="10">
    <source>
        <dbReference type="Proteomes" id="UP001337655"/>
    </source>
</evidence>
<dbReference type="GO" id="GO:0005773">
    <property type="term" value="C:vacuole"/>
    <property type="evidence" value="ECO:0007669"/>
    <property type="project" value="GOC"/>
</dbReference>